<dbReference type="Gene3D" id="1.20.1290.10">
    <property type="entry name" value="AhpD-like"/>
    <property type="match status" value="1"/>
</dbReference>
<evidence type="ECO:0000256" key="1">
    <source>
        <dbReference type="SAM" id="MobiDB-lite"/>
    </source>
</evidence>
<feature type="domain" description="Carboxymuconolactone decarboxylase-like" evidence="2">
    <location>
        <begin position="44"/>
        <end position="126"/>
    </location>
</feature>
<dbReference type="InterPro" id="IPR029032">
    <property type="entry name" value="AhpD-like"/>
</dbReference>
<accession>A0A368DR86</accession>
<dbReference type="Pfam" id="PF02627">
    <property type="entry name" value="CMD"/>
    <property type="match status" value="1"/>
</dbReference>
<reference evidence="3 4" key="1">
    <citation type="journal article" date="2018" name="Microbiome">
        <title>Fine metagenomic profile of the Mediterranean stratified and mixed water columns revealed by assembly and recruitment.</title>
        <authorList>
            <person name="Haro-Moreno J.M."/>
            <person name="Lopez-Perez M."/>
            <person name="De La Torre J.R."/>
            <person name="Picazo A."/>
            <person name="Camacho A."/>
            <person name="Rodriguez-Valera F."/>
        </authorList>
    </citation>
    <scope>NUCLEOTIDE SEQUENCE [LARGE SCALE GENOMIC DNA]</scope>
    <source>
        <strain evidence="3">MED-G57</strain>
    </source>
</reference>
<dbReference type="InterPro" id="IPR003779">
    <property type="entry name" value="CMD-like"/>
</dbReference>
<dbReference type="PANTHER" id="PTHR34846">
    <property type="entry name" value="4-CARBOXYMUCONOLACTONE DECARBOXYLASE FAMILY PROTEIN (AFU_ORTHOLOGUE AFUA_6G11590)"/>
    <property type="match status" value="1"/>
</dbReference>
<dbReference type="GO" id="GO:0051920">
    <property type="term" value="F:peroxiredoxin activity"/>
    <property type="evidence" value="ECO:0007669"/>
    <property type="project" value="InterPro"/>
</dbReference>
<dbReference type="AlphaFoldDB" id="A0A368DR86"/>
<name>A0A368DR86_9PROT</name>
<protein>
    <submittedName>
        <fullName evidence="3">Carboxymuconolactone decarboxylase</fullName>
    </submittedName>
</protein>
<dbReference type="Proteomes" id="UP000253570">
    <property type="component" value="Unassembled WGS sequence"/>
</dbReference>
<dbReference type="PANTHER" id="PTHR34846:SF10">
    <property type="entry name" value="CYTOPLASMIC PROTEIN"/>
    <property type="match status" value="1"/>
</dbReference>
<evidence type="ECO:0000259" key="2">
    <source>
        <dbReference type="Pfam" id="PF02627"/>
    </source>
</evidence>
<dbReference type="SUPFAM" id="SSF69118">
    <property type="entry name" value="AhpD-like"/>
    <property type="match status" value="1"/>
</dbReference>
<feature type="region of interest" description="Disordered" evidence="1">
    <location>
        <begin position="190"/>
        <end position="216"/>
    </location>
</feature>
<comment type="caution">
    <text evidence="3">The sequence shown here is derived from an EMBL/GenBank/DDBJ whole genome shotgun (WGS) entry which is preliminary data.</text>
</comment>
<gene>
    <name evidence="3" type="ORF">DBW71_02815</name>
</gene>
<organism evidence="3 4">
    <name type="scientific">PS1 clade bacterium</name>
    <dbReference type="NCBI Taxonomy" id="2175152"/>
    <lineage>
        <taxon>Bacteria</taxon>
        <taxon>Pseudomonadati</taxon>
        <taxon>Pseudomonadota</taxon>
        <taxon>Alphaproteobacteria</taxon>
        <taxon>PS1 clade</taxon>
    </lineage>
</organism>
<dbReference type="EMBL" id="QOQD01000005">
    <property type="protein sequence ID" value="RCL73725.1"/>
    <property type="molecule type" value="Genomic_DNA"/>
</dbReference>
<evidence type="ECO:0000313" key="3">
    <source>
        <dbReference type="EMBL" id="RCL73725.1"/>
    </source>
</evidence>
<evidence type="ECO:0000313" key="4">
    <source>
        <dbReference type="Proteomes" id="UP000253570"/>
    </source>
</evidence>
<sequence length="216" mass="25451">MRKQRISYVDPNQVSDAKMKKEFERCRDRGTPRPESQAIRAHAPATFWSFANTWQTVFHEGVCDHTIKELCRVYVSHSVKCEYCGNQRSIQSRQKGLVEDDYFDLLNFEKSTRYNERQKAALRYTEAIIWDLETNDILWENLYKYYGEDEIVELGYFVAITMGQQRWLKTLNIDHHKVLVGTDASMMPGAETPTAWEDHQKSSDYWAKKSHPNLKQ</sequence>
<proteinExistence type="predicted"/>